<protein>
    <submittedName>
        <fullName evidence="1">Uncharacterized protein</fullName>
    </submittedName>
</protein>
<evidence type="ECO:0000313" key="2">
    <source>
        <dbReference type="Proteomes" id="UP000018208"/>
    </source>
</evidence>
<keyword evidence="2" id="KW-1185">Reference proteome</keyword>
<name>A0A9P8S113_9EUKA</name>
<dbReference type="AlphaFoldDB" id="A0A9P8S113"/>
<dbReference type="EMBL" id="AUWU02000002">
    <property type="protein sequence ID" value="KAH0576500.1"/>
    <property type="molecule type" value="Genomic_DNA"/>
</dbReference>
<dbReference type="RefSeq" id="XP_067767273.1">
    <property type="nucleotide sequence ID" value="XM_067905956.1"/>
</dbReference>
<proteinExistence type="predicted"/>
<comment type="caution">
    <text evidence="1">The sequence shown here is derived from an EMBL/GenBank/DDBJ whole genome shotgun (WGS) entry which is preliminary data.</text>
</comment>
<dbReference type="GeneID" id="94296087"/>
<gene>
    <name evidence="1" type="ORF">SS50377_22064</name>
</gene>
<organism evidence="1 2">
    <name type="scientific">Spironucleus salmonicida</name>
    <dbReference type="NCBI Taxonomy" id="348837"/>
    <lineage>
        <taxon>Eukaryota</taxon>
        <taxon>Metamonada</taxon>
        <taxon>Diplomonadida</taxon>
        <taxon>Hexamitidae</taxon>
        <taxon>Hexamitinae</taxon>
        <taxon>Spironucleus</taxon>
    </lineage>
</organism>
<reference evidence="1 2" key="1">
    <citation type="journal article" date="2014" name="PLoS Genet.">
        <title>The Genome of Spironucleus salmonicida Highlights a Fish Pathogen Adapted to Fluctuating Environments.</title>
        <authorList>
            <person name="Xu F."/>
            <person name="Jerlstrom-Hultqvist J."/>
            <person name="Einarsson E."/>
            <person name="Astvaldsson A."/>
            <person name="Svard S.G."/>
            <person name="Andersson J.O."/>
        </authorList>
    </citation>
    <scope>NUCLEOTIDE SEQUENCE [LARGE SCALE GENOMIC DNA]</scope>
    <source>
        <strain evidence="1 2">ATCC 50377</strain>
    </source>
</reference>
<accession>A0A9P8S113</accession>
<dbReference type="Proteomes" id="UP000018208">
    <property type="component" value="Unassembled WGS sequence"/>
</dbReference>
<sequence>MYQYYQILINPKIMKPNFTVSRTAYNNQRLQKITQRPILQSYGKSVAENGPVEFRNSQEKDEKKRENFAEFEKLQLKKLHGTAEEKQQIMAQYHNELQQNQRIYQEKIVQEKLIEMRLEQEMIEREKYEQIMDKEKDAAMKEYQEYLRAVQLSQIQQKKINQQHDKLQEVEADKQRGEFFKEHFGKSIR</sequence>
<evidence type="ECO:0000313" key="1">
    <source>
        <dbReference type="EMBL" id="KAH0576500.1"/>
    </source>
</evidence>
<dbReference type="KEGG" id="ssao:94296087"/>